<dbReference type="Proteomes" id="UP000586454">
    <property type="component" value="Unassembled WGS sequence"/>
</dbReference>
<protein>
    <submittedName>
        <fullName evidence="4">3D domain protein</fullName>
    </submittedName>
</protein>
<evidence type="ECO:0000313" key="5">
    <source>
        <dbReference type="Proteomes" id="UP000586454"/>
    </source>
</evidence>
<dbReference type="GO" id="GO:0009254">
    <property type="term" value="P:peptidoglycan turnover"/>
    <property type="evidence" value="ECO:0007669"/>
    <property type="project" value="InterPro"/>
</dbReference>
<dbReference type="RefSeq" id="WP_180500755.1">
    <property type="nucleotide sequence ID" value="NZ_CAIJCS010000026.1"/>
</dbReference>
<feature type="chain" id="PRO_5027616249" evidence="2">
    <location>
        <begin position="23"/>
        <end position="320"/>
    </location>
</feature>
<dbReference type="GO" id="GO:0019867">
    <property type="term" value="C:outer membrane"/>
    <property type="evidence" value="ECO:0007669"/>
    <property type="project" value="InterPro"/>
</dbReference>
<feature type="domain" description="G5" evidence="3">
    <location>
        <begin position="134"/>
        <end position="214"/>
    </location>
</feature>
<keyword evidence="5" id="KW-1185">Reference proteome</keyword>
<dbReference type="InterPro" id="IPR011098">
    <property type="entry name" value="G5_dom"/>
</dbReference>
<dbReference type="GO" id="GO:0004553">
    <property type="term" value="F:hydrolase activity, hydrolyzing O-glycosyl compounds"/>
    <property type="evidence" value="ECO:0007669"/>
    <property type="project" value="InterPro"/>
</dbReference>
<sequence length="320" mass="35112">MKKTLALSALALSLIIPSSVEAKTLSIETAGKAPVTVESEGKTVGEVIVEKRIDIPGGYVPFPSASEAVPEDGIVRIEQGMTVHVKDGEKEYLRSVKSDRVKDILKELKITLGKNDTVTPPLNGRIGKGEILRINREKEETVVRQKQMDFETVTRENPNLYEGTQKVVQEGVKGVVEETRLVTTVNGEERGSIVIGSRILTESRDKIVEVGTKKPENMIHGKKYKKKIVMRGTAYDPSAGKWTASGTRARVGAVAVDPRVIPLGTKLYIESADDFPTYGFAVAEDTGGAIKGNRIDLFYNSRSQALRFGRRNVVVYILED</sequence>
<reference evidence="4 5" key="1">
    <citation type="submission" date="2020-06" db="EMBL/GenBank/DDBJ databases">
        <authorList>
            <person name="Criscuolo A."/>
        </authorList>
    </citation>
    <scope>NUCLEOTIDE SEQUENCE [LARGE SCALE GENOMIC DNA]</scope>
    <source>
        <strain evidence="4">1804121828</strain>
    </source>
</reference>
<evidence type="ECO:0000259" key="3">
    <source>
        <dbReference type="PROSITE" id="PS51109"/>
    </source>
</evidence>
<accession>A0A6V6Y8N8</accession>
<dbReference type="InterPro" id="IPR007137">
    <property type="entry name" value="DUF348"/>
</dbReference>
<dbReference type="SUPFAM" id="SSF50685">
    <property type="entry name" value="Barwin-like endoglucanases"/>
    <property type="match status" value="1"/>
</dbReference>
<dbReference type="Gene3D" id="2.40.40.10">
    <property type="entry name" value="RlpA-like domain"/>
    <property type="match status" value="1"/>
</dbReference>
<dbReference type="PANTHER" id="PTHR39160:SF4">
    <property type="entry name" value="RESUSCITATION-PROMOTING FACTOR RPFB"/>
    <property type="match status" value="1"/>
</dbReference>
<dbReference type="AlphaFoldDB" id="A0A6V6Y8N8"/>
<dbReference type="Pfam" id="PF07501">
    <property type="entry name" value="G5"/>
    <property type="match status" value="1"/>
</dbReference>
<dbReference type="PANTHER" id="PTHR39160">
    <property type="entry name" value="CELL WALL-BINDING PROTEIN YOCH"/>
    <property type="match status" value="1"/>
</dbReference>
<dbReference type="InterPro" id="IPR059180">
    <property type="entry name" value="3D_YorM"/>
</dbReference>
<dbReference type="CDD" id="cd14667">
    <property type="entry name" value="3D_containing_proteins"/>
    <property type="match status" value="1"/>
</dbReference>
<dbReference type="InterPro" id="IPR051933">
    <property type="entry name" value="Resuscitation_pf_RpfB"/>
</dbReference>
<dbReference type="Gene3D" id="2.20.230.10">
    <property type="entry name" value="Resuscitation-promoting factor rpfb"/>
    <property type="match status" value="1"/>
</dbReference>
<feature type="signal peptide" evidence="2">
    <location>
        <begin position="1"/>
        <end position="22"/>
    </location>
</feature>
<gene>
    <name evidence="4" type="ORF">PEPNEM18_01521</name>
</gene>
<keyword evidence="1 2" id="KW-0732">Signal</keyword>
<evidence type="ECO:0000313" key="4">
    <source>
        <dbReference type="EMBL" id="CAC9935514.1"/>
    </source>
</evidence>
<dbReference type="SMART" id="SM01208">
    <property type="entry name" value="G5"/>
    <property type="match status" value="1"/>
</dbReference>
<dbReference type="PROSITE" id="PS51109">
    <property type="entry name" value="G5"/>
    <property type="match status" value="1"/>
</dbReference>
<organism evidence="4 5">
    <name type="scientific">Aedoeadaptatus nemausensis</name>
    <dbReference type="NCBI Taxonomy" id="2582829"/>
    <lineage>
        <taxon>Bacteria</taxon>
        <taxon>Bacillati</taxon>
        <taxon>Bacillota</taxon>
        <taxon>Tissierellia</taxon>
        <taxon>Tissierellales</taxon>
        <taxon>Peptoniphilaceae</taxon>
        <taxon>Aedoeadaptatus</taxon>
    </lineage>
</organism>
<comment type="caution">
    <text evidence="4">The sequence shown here is derived from an EMBL/GenBank/DDBJ whole genome shotgun (WGS) entry which is preliminary data.</text>
</comment>
<evidence type="ECO:0000256" key="1">
    <source>
        <dbReference type="ARBA" id="ARBA00022729"/>
    </source>
</evidence>
<proteinExistence type="predicted"/>
<dbReference type="EMBL" id="CAIJCS010000026">
    <property type="protein sequence ID" value="CAC9935514.1"/>
    <property type="molecule type" value="Genomic_DNA"/>
</dbReference>
<dbReference type="InterPro" id="IPR036908">
    <property type="entry name" value="RlpA-like_sf"/>
</dbReference>
<name>A0A6V6Y8N8_9FIRM</name>
<evidence type="ECO:0000256" key="2">
    <source>
        <dbReference type="SAM" id="SignalP"/>
    </source>
</evidence>
<dbReference type="Pfam" id="PF06725">
    <property type="entry name" value="3D"/>
    <property type="match status" value="1"/>
</dbReference>
<dbReference type="Pfam" id="PF03990">
    <property type="entry name" value="DUF348"/>
    <property type="match status" value="1"/>
</dbReference>
<dbReference type="InterPro" id="IPR010611">
    <property type="entry name" value="3D_dom"/>
</dbReference>